<evidence type="ECO:0000256" key="3">
    <source>
        <dbReference type="ARBA" id="ARBA00023125"/>
    </source>
</evidence>
<accession>A0A7G5EGN7</accession>
<dbReference type="InterPro" id="IPR036388">
    <property type="entry name" value="WH-like_DNA-bd_sf"/>
</dbReference>
<gene>
    <name evidence="6" type="ORF">HS961_10135</name>
</gene>
<keyword evidence="7" id="KW-1185">Reference proteome</keyword>
<protein>
    <submittedName>
        <fullName evidence="6">LysR family transcriptional regulator</fullName>
    </submittedName>
</protein>
<dbReference type="GO" id="GO:0003700">
    <property type="term" value="F:DNA-binding transcription factor activity"/>
    <property type="evidence" value="ECO:0007669"/>
    <property type="project" value="InterPro"/>
</dbReference>
<evidence type="ECO:0000256" key="2">
    <source>
        <dbReference type="ARBA" id="ARBA00023015"/>
    </source>
</evidence>
<dbReference type="AlphaFoldDB" id="A0A7G5EGN7"/>
<dbReference type="Pfam" id="PF03466">
    <property type="entry name" value="LysR_substrate"/>
    <property type="match status" value="1"/>
</dbReference>
<keyword evidence="3" id="KW-0238">DNA-binding</keyword>
<evidence type="ECO:0000313" key="6">
    <source>
        <dbReference type="EMBL" id="QMV73162.1"/>
    </source>
</evidence>
<comment type="similarity">
    <text evidence="1">Belongs to the LysR transcriptional regulatory family.</text>
</comment>
<dbReference type="InterPro" id="IPR005119">
    <property type="entry name" value="LysR_subst-bd"/>
</dbReference>
<evidence type="ECO:0000313" key="7">
    <source>
        <dbReference type="Proteomes" id="UP000515240"/>
    </source>
</evidence>
<keyword evidence="4" id="KW-0804">Transcription</keyword>
<dbReference type="InterPro" id="IPR000847">
    <property type="entry name" value="LysR_HTH_N"/>
</dbReference>
<dbReference type="RefSeq" id="WP_182327603.1">
    <property type="nucleotide sequence ID" value="NZ_CP058554.1"/>
</dbReference>
<evidence type="ECO:0000259" key="5">
    <source>
        <dbReference type="PROSITE" id="PS50931"/>
    </source>
</evidence>
<dbReference type="Proteomes" id="UP000515240">
    <property type="component" value="Chromosome"/>
</dbReference>
<dbReference type="Pfam" id="PF00126">
    <property type="entry name" value="HTH_1"/>
    <property type="match status" value="1"/>
</dbReference>
<feature type="domain" description="HTH lysR-type" evidence="5">
    <location>
        <begin position="4"/>
        <end position="61"/>
    </location>
</feature>
<dbReference type="NCBIfam" id="NF008095">
    <property type="entry name" value="PRK10837.1"/>
    <property type="match status" value="1"/>
</dbReference>
<dbReference type="EMBL" id="CP058554">
    <property type="protein sequence ID" value="QMV73162.1"/>
    <property type="molecule type" value="Genomic_DNA"/>
</dbReference>
<dbReference type="CDD" id="cd08420">
    <property type="entry name" value="PBP2_CysL_like"/>
    <property type="match status" value="1"/>
</dbReference>
<dbReference type="SUPFAM" id="SSF53850">
    <property type="entry name" value="Periplasmic binding protein-like II"/>
    <property type="match status" value="1"/>
</dbReference>
<dbReference type="KEGG" id="cpis:HS961_10135"/>
<evidence type="ECO:0000256" key="4">
    <source>
        <dbReference type="ARBA" id="ARBA00023163"/>
    </source>
</evidence>
<dbReference type="Gene3D" id="3.40.190.290">
    <property type="match status" value="1"/>
</dbReference>
<reference evidence="6 7" key="1">
    <citation type="journal article" date="2020" name="G3 (Bethesda)">
        <title>CeMbio - The Caenorhabditis elegans Microbiome Resource.</title>
        <authorList>
            <person name="Dirksen P."/>
            <person name="Assie A."/>
            <person name="Zimmermann J."/>
            <person name="Zhang F."/>
            <person name="Tietje A.M."/>
            <person name="Marsh S.A."/>
            <person name="Felix M.A."/>
            <person name="Shapira M."/>
            <person name="Kaleta C."/>
            <person name="Schulenburg H."/>
            <person name="Samuel B."/>
        </authorList>
    </citation>
    <scope>NUCLEOTIDE SEQUENCE [LARGE SCALE GENOMIC DNA]</scope>
    <source>
        <strain evidence="6 7">BIGb0172</strain>
    </source>
</reference>
<dbReference type="InterPro" id="IPR036390">
    <property type="entry name" value="WH_DNA-bd_sf"/>
</dbReference>
<sequence>MLHLSLRQWEVFCAIAQSGSTVAAAQAIGLSQSAVSAALQQLEAGLGAQLFARSGKRLMLNDLGRSLWPQAQALLELAVQLEQATQQTEPSAPVVLRLAASTTIANHVLPAILTDFMQRYAQVQFEVVIGNTREVADAVGEASVDLGFIEGVSHWPALQALPWREDELVLIAAPSHALVAEAGHSPVTAQQLGNCRWLLREEGSGTREAVEYTVLSQLQAWPVAAVLGSSEAICTAVARGAGISCLSRVIAHPWIERGELAVLHSLLPPMRRQFSLLQRQGKQRSPLLQALVQACEDAA</sequence>
<dbReference type="PROSITE" id="PS50931">
    <property type="entry name" value="HTH_LYSR"/>
    <property type="match status" value="1"/>
</dbReference>
<dbReference type="GO" id="GO:0000976">
    <property type="term" value="F:transcription cis-regulatory region binding"/>
    <property type="evidence" value="ECO:0007669"/>
    <property type="project" value="TreeGrafter"/>
</dbReference>
<dbReference type="SUPFAM" id="SSF46785">
    <property type="entry name" value="Winged helix' DNA-binding domain"/>
    <property type="match status" value="1"/>
</dbReference>
<dbReference type="PANTHER" id="PTHR30126">
    <property type="entry name" value="HTH-TYPE TRANSCRIPTIONAL REGULATOR"/>
    <property type="match status" value="1"/>
</dbReference>
<evidence type="ECO:0000256" key="1">
    <source>
        <dbReference type="ARBA" id="ARBA00009437"/>
    </source>
</evidence>
<proteinExistence type="inferred from homology"/>
<dbReference type="PANTHER" id="PTHR30126:SF94">
    <property type="entry name" value="LYSR FAMILY TRANSCRIPTIONAL REGULATOR"/>
    <property type="match status" value="1"/>
</dbReference>
<organism evidence="6 7">
    <name type="scientific">Comamonas piscis</name>
    <dbReference type="NCBI Taxonomy" id="1562974"/>
    <lineage>
        <taxon>Bacteria</taxon>
        <taxon>Pseudomonadati</taxon>
        <taxon>Pseudomonadota</taxon>
        <taxon>Betaproteobacteria</taxon>
        <taxon>Burkholderiales</taxon>
        <taxon>Comamonadaceae</taxon>
        <taxon>Comamonas</taxon>
    </lineage>
</organism>
<dbReference type="Gene3D" id="1.10.10.10">
    <property type="entry name" value="Winged helix-like DNA-binding domain superfamily/Winged helix DNA-binding domain"/>
    <property type="match status" value="1"/>
</dbReference>
<name>A0A7G5EGN7_9BURK</name>
<dbReference type="PRINTS" id="PR00039">
    <property type="entry name" value="HTHLYSR"/>
</dbReference>
<keyword evidence="2" id="KW-0805">Transcription regulation</keyword>